<proteinExistence type="predicted"/>
<dbReference type="Proteomes" id="UP000054248">
    <property type="component" value="Unassembled WGS sequence"/>
</dbReference>
<protein>
    <submittedName>
        <fullName evidence="1">Uncharacterized protein</fullName>
    </submittedName>
</protein>
<evidence type="ECO:0000313" key="2">
    <source>
        <dbReference type="Proteomes" id="UP000054248"/>
    </source>
</evidence>
<evidence type="ECO:0000313" key="1">
    <source>
        <dbReference type="EMBL" id="KIO17611.1"/>
    </source>
</evidence>
<dbReference type="EMBL" id="KN823363">
    <property type="protein sequence ID" value="KIO17611.1"/>
    <property type="molecule type" value="Genomic_DNA"/>
</dbReference>
<dbReference type="HOGENOM" id="CLU_076803_0_0_1"/>
<gene>
    <name evidence="1" type="ORF">M407DRAFT_38925</name>
</gene>
<dbReference type="AlphaFoldDB" id="A0A0C3Q3I0"/>
<reference evidence="1 2" key="1">
    <citation type="submission" date="2014-04" db="EMBL/GenBank/DDBJ databases">
        <authorList>
            <consortium name="DOE Joint Genome Institute"/>
            <person name="Kuo A."/>
            <person name="Girlanda M."/>
            <person name="Perotto S."/>
            <person name="Kohler A."/>
            <person name="Nagy L.G."/>
            <person name="Floudas D."/>
            <person name="Copeland A."/>
            <person name="Barry K.W."/>
            <person name="Cichocki N."/>
            <person name="Veneault-Fourrey C."/>
            <person name="LaButti K."/>
            <person name="Lindquist E.A."/>
            <person name="Lipzen A."/>
            <person name="Lundell T."/>
            <person name="Morin E."/>
            <person name="Murat C."/>
            <person name="Sun H."/>
            <person name="Tunlid A."/>
            <person name="Henrissat B."/>
            <person name="Grigoriev I.V."/>
            <person name="Hibbett D.S."/>
            <person name="Martin F."/>
            <person name="Nordberg H.P."/>
            <person name="Cantor M.N."/>
            <person name="Hua S.X."/>
        </authorList>
    </citation>
    <scope>NUCLEOTIDE SEQUENCE [LARGE SCALE GENOMIC DNA]</scope>
    <source>
        <strain evidence="1 2">MUT 4182</strain>
    </source>
</reference>
<dbReference type="STRING" id="1051891.A0A0C3Q3I0"/>
<accession>A0A0C3Q3I0</accession>
<feature type="non-terminal residue" evidence="1">
    <location>
        <position position="201"/>
    </location>
</feature>
<dbReference type="OrthoDB" id="4062651at2759"/>
<name>A0A0C3Q3I0_9AGAM</name>
<reference evidence="2" key="2">
    <citation type="submission" date="2015-01" db="EMBL/GenBank/DDBJ databases">
        <title>Evolutionary Origins and Diversification of the Mycorrhizal Mutualists.</title>
        <authorList>
            <consortium name="DOE Joint Genome Institute"/>
            <consortium name="Mycorrhizal Genomics Consortium"/>
            <person name="Kohler A."/>
            <person name="Kuo A."/>
            <person name="Nagy L.G."/>
            <person name="Floudas D."/>
            <person name="Copeland A."/>
            <person name="Barry K.W."/>
            <person name="Cichocki N."/>
            <person name="Veneault-Fourrey C."/>
            <person name="LaButti K."/>
            <person name="Lindquist E.A."/>
            <person name="Lipzen A."/>
            <person name="Lundell T."/>
            <person name="Morin E."/>
            <person name="Murat C."/>
            <person name="Riley R."/>
            <person name="Ohm R."/>
            <person name="Sun H."/>
            <person name="Tunlid A."/>
            <person name="Henrissat B."/>
            <person name="Grigoriev I.V."/>
            <person name="Hibbett D.S."/>
            <person name="Martin F."/>
        </authorList>
    </citation>
    <scope>NUCLEOTIDE SEQUENCE [LARGE SCALE GENOMIC DNA]</scope>
    <source>
        <strain evidence="2">MUT 4182</strain>
    </source>
</reference>
<keyword evidence="2" id="KW-1185">Reference proteome</keyword>
<sequence>GRPFGTIGPPISIYHPIFSRFQTLIQGDGFDPLPEDVVAAFDLMEAAADFYETEAHRLNAITPCLAKLLARKFHGTSGFDGVTFSETAAKDIPLLVMEAKNEVGTGGSDPYLHAAFSYRKLWVEGSRLGMRNACCCPGFVLSMAGPYLTIHGGVSVDNFIVQPLTETLGLANFPAHFDRARYIAKIMAALRICLNEFELFY</sequence>
<feature type="non-terminal residue" evidence="1">
    <location>
        <position position="1"/>
    </location>
</feature>
<organism evidence="1 2">
    <name type="scientific">Tulasnella calospora MUT 4182</name>
    <dbReference type="NCBI Taxonomy" id="1051891"/>
    <lineage>
        <taxon>Eukaryota</taxon>
        <taxon>Fungi</taxon>
        <taxon>Dikarya</taxon>
        <taxon>Basidiomycota</taxon>
        <taxon>Agaricomycotina</taxon>
        <taxon>Agaricomycetes</taxon>
        <taxon>Cantharellales</taxon>
        <taxon>Tulasnellaceae</taxon>
        <taxon>Tulasnella</taxon>
    </lineage>
</organism>